<gene>
    <name evidence="2" type="primary">LOC107830553</name>
</gene>
<dbReference type="STRING" id="4097.A0A1S4DJQ9"/>
<dbReference type="InterPro" id="IPR025398">
    <property type="entry name" value="DUF4371"/>
</dbReference>
<dbReference type="PANTHER" id="PTHR11697">
    <property type="entry name" value="GENERAL TRANSCRIPTION FACTOR 2-RELATED ZINC FINGER PROTEIN"/>
    <property type="match status" value="1"/>
</dbReference>
<protein>
    <submittedName>
        <fullName evidence="2">Zinc finger MYM-type protein 1-like</fullName>
    </submittedName>
</protein>
<dbReference type="InterPro" id="IPR055298">
    <property type="entry name" value="AtLOH3-like"/>
</dbReference>
<evidence type="ECO:0000313" key="2">
    <source>
        <dbReference type="RefSeq" id="XP_016513641.1"/>
    </source>
</evidence>
<name>A0A1S4DJQ9_TOBAC</name>
<dbReference type="KEGG" id="nta:107830553"/>
<dbReference type="PaxDb" id="4097-A0A1S4DJQ9"/>
<sequence>MAIVLRYVDRKGKVFIELVHVPDTSALSLKKANFYVLAHYSLSLSSVRGQCYDEARNMQGDINGLKILIKQESELAHSIHCFAHQLQLTLVVVSKICVQVEELVLLVSNILNVLEASFKCMDELLESQQEKIQETLDMGELETSRGSNQELGLIRAGDTRWGAYYKPFENCILLFDSIIDVLNTFVENANTLDGRAK</sequence>
<dbReference type="RefSeq" id="XP_016513641.1">
    <property type="nucleotide sequence ID" value="XM_016658155.1"/>
</dbReference>
<feature type="domain" description="DUF4371" evidence="1">
    <location>
        <begin position="1"/>
        <end position="64"/>
    </location>
</feature>
<dbReference type="PANTHER" id="PTHR11697:SF230">
    <property type="entry name" value="ZINC FINGER, MYM DOMAIN CONTAINING 1"/>
    <property type="match status" value="1"/>
</dbReference>
<proteinExistence type="predicted"/>
<dbReference type="OrthoDB" id="6621980at2759"/>
<reference evidence="2" key="1">
    <citation type="submission" date="2025-08" db="UniProtKB">
        <authorList>
            <consortium name="RefSeq"/>
        </authorList>
    </citation>
    <scope>IDENTIFICATION</scope>
</reference>
<accession>A0A1S4DJQ9</accession>
<organism evidence="2">
    <name type="scientific">Nicotiana tabacum</name>
    <name type="common">Common tobacco</name>
    <dbReference type="NCBI Taxonomy" id="4097"/>
    <lineage>
        <taxon>Eukaryota</taxon>
        <taxon>Viridiplantae</taxon>
        <taxon>Streptophyta</taxon>
        <taxon>Embryophyta</taxon>
        <taxon>Tracheophyta</taxon>
        <taxon>Spermatophyta</taxon>
        <taxon>Magnoliopsida</taxon>
        <taxon>eudicotyledons</taxon>
        <taxon>Gunneridae</taxon>
        <taxon>Pentapetalae</taxon>
        <taxon>asterids</taxon>
        <taxon>lamiids</taxon>
        <taxon>Solanales</taxon>
        <taxon>Solanaceae</taxon>
        <taxon>Nicotianoideae</taxon>
        <taxon>Nicotianeae</taxon>
        <taxon>Nicotiana</taxon>
    </lineage>
</organism>
<evidence type="ECO:0000259" key="1">
    <source>
        <dbReference type="Pfam" id="PF14291"/>
    </source>
</evidence>
<dbReference type="AlphaFoldDB" id="A0A1S4DJQ9"/>
<dbReference type="Pfam" id="PF14291">
    <property type="entry name" value="DUF4371"/>
    <property type="match status" value="1"/>
</dbReference>